<sequence>MTRSRSIGIGLGTTNSRAAAHEDDQAMIIHNRHGSRSTPSIITIAATGDVLVGEDALRHPPDDINRTTRSFIRELGNGWSFGVKGEQFTAQQLCGFLLRRLKLDAEAFLGAPVTNVVLAIPAGSRSNLRRPLEEACALAELNLLRLVNTPTAAVLGYRLPAASHRTVLVFDLGGTSLEVSIVHPAPQAENGFLETRACRRDDAFGGHAWDERVVNDLIGWLGHRYGVDLVGDMPALRRLRLVAERAKISLSSSTEVPLNELHITTKHDNPLHLWGSLTQERLHRLSTDLLDRCAALIHAVIRDAGITKPDITDVVLAGGSARMPAIRGLLWTLTGKQPRGDVDPGEAVALGAALHAATMSGDVKGAELLAVIPLSLGIETRGGVFTSLIDANTIIPVKRSEIFTTAEDNQPSVNIQLFQGERKIAADNKLLATAELTGIEPAPRGVPQIEVTFSVDANYELEVSAINLATRKKQQVMLDRCVVSASPDECFKATEDARIYAQRDRQRLHAVEVRNNADSLVYSTERFLSQHEHDRDGEARIRASVARLKQALQGHDTSEIHAAATELANLSRQHLKPTTHES</sequence>
<accession>A0A5M3XRW5</accession>
<dbReference type="PANTHER" id="PTHR19375">
    <property type="entry name" value="HEAT SHOCK PROTEIN 70KDA"/>
    <property type="match status" value="1"/>
</dbReference>
<comment type="caution">
    <text evidence="6">The sequence shown here is derived from an EMBL/GenBank/DDBJ whole genome shotgun (WGS) entry which is preliminary data.</text>
</comment>
<organism evidence="6 7">
    <name type="scientific">Acrocarpospora pleiomorpha</name>
    <dbReference type="NCBI Taxonomy" id="90975"/>
    <lineage>
        <taxon>Bacteria</taxon>
        <taxon>Bacillati</taxon>
        <taxon>Actinomycetota</taxon>
        <taxon>Actinomycetes</taxon>
        <taxon>Streptosporangiales</taxon>
        <taxon>Streptosporangiaceae</taxon>
        <taxon>Acrocarpospora</taxon>
    </lineage>
</organism>
<reference evidence="6 7" key="1">
    <citation type="submission" date="2019-10" db="EMBL/GenBank/DDBJ databases">
        <title>Whole genome shotgun sequence of Acrocarpospora pleiomorpha NBRC 16267.</title>
        <authorList>
            <person name="Ichikawa N."/>
            <person name="Kimura A."/>
            <person name="Kitahashi Y."/>
            <person name="Komaki H."/>
            <person name="Oguchi A."/>
        </authorList>
    </citation>
    <scope>NUCLEOTIDE SEQUENCE [LARGE SCALE GENOMIC DNA]</scope>
    <source>
        <strain evidence="6 7">NBRC 16267</strain>
    </source>
</reference>
<keyword evidence="2 5" id="KW-0547">Nucleotide-binding</keyword>
<dbReference type="SUPFAM" id="SSF53067">
    <property type="entry name" value="Actin-like ATPase domain"/>
    <property type="match status" value="2"/>
</dbReference>
<dbReference type="FunFam" id="3.30.420.40:FF:000028">
    <property type="entry name" value="heat shock 70 kDa protein-like"/>
    <property type="match status" value="1"/>
</dbReference>
<evidence type="ECO:0000313" key="7">
    <source>
        <dbReference type="Proteomes" id="UP000377595"/>
    </source>
</evidence>
<dbReference type="Gene3D" id="3.90.640.10">
    <property type="entry name" value="Actin, Chain A, domain 4"/>
    <property type="match status" value="1"/>
</dbReference>
<evidence type="ECO:0000256" key="4">
    <source>
        <dbReference type="ARBA" id="ARBA00023186"/>
    </source>
</evidence>
<evidence type="ECO:0000313" key="6">
    <source>
        <dbReference type="EMBL" id="GES21128.1"/>
    </source>
</evidence>
<dbReference type="InterPro" id="IPR013126">
    <property type="entry name" value="Hsp_70_fam"/>
</dbReference>
<dbReference type="Pfam" id="PF00012">
    <property type="entry name" value="HSP70"/>
    <property type="match status" value="1"/>
</dbReference>
<evidence type="ECO:0000256" key="2">
    <source>
        <dbReference type="ARBA" id="ARBA00022741"/>
    </source>
</evidence>
<dbReference type="AlphaFoldDB" id="A0A5M3XRW5"/>
<dbReference type="Gene3D" id="2.60.34.10">
    <property type="entry name" value="Substrate Binding Domain Of DNAk, Chain A, domain 1"/>
    <property type="match status" value="1"/>
</dbReference>
<name>A0A5M3XRW5_9ACTN</name>
<proteinExistence type="inferred from homology"/>
<evidence type="ECO:0000256" key="5">
    <source>
        <dbReference type="RuleBase" id="RU003322"/>
    </source>
</evidence>
<protein>
    <submittedName>
        <fullName evidence="6">Chaperone protein DnaK</fullName>
    </submittedName>
</protein>
<comment type="similarity">
    <text evidence="1 5">Belongs to the heat shock protein 70 family.</text>
</comment>
<dbReference type="RefSeq" id="WP_155346135.1">
    <property type="nucleotide sequence ID" value="NZ_BAAAHM010000003.1"/>
</dbReference>
<keyword evidence="7" id="KW-1185">Reference proteome</keyword>
<keyword evidence="4" id="KW-0143">Chaperone</keyword>
<dbReference type="SUPFAM" id="SSF100920">
    <property type="entry name" value="Heat shock protein 70kD (HSP70), peptide-binding domain"/>
    <property type="match status" value="1"/>
</dbReference>
<dbReference type="OrthoDB" id="9766019at2"/>
<dbReference type="FunFam" id="3.90.640.10:FF:000003">
    <property type="entry name" value="Molecular chaperone DnaK"/>
    <property type="match status" value="1"/>
</dbReference>
<keyword evidence="3 5" id="KW-0067">ATP-binding</keyword>
<dbReference type="InterPro" id="IPR029047">
    <property type="entry name" value="HSP70_peptide-bd_sf"/>
</dbReference>
<evidence type="ECO:0000256" key="3">
    <source>
        <dbReference type="ARBA" id="ARBA00022840"/>
    </source>
</evidence>
<dbReference type="InterPro" id="IPR029048">
    <property type="entry name" value="HSP70_C_sf"/>
</dbReference>
<dbReference type="Gene3D" id="1.20.1270.10">
    <property type="match status" value="1"/>
</dbReference>
<evidence type="ECO:0000256" key="1">
    <source>
        <dbReference type="ARBA" id="ARBA00007381"/>
    </source>
</evidence>
<gene>
    <name evidence="6" type="primary">dnaK_1</name>
    <name evidence="6" type="ORF">Aple_040240</name>
</gene>
<dbReference type="Gene3D" id="3.30.420.40">
    <property type="match status" value="2"/>
</dbReference>
<dbReference type="InterPro" id="IPR043129">
    <property type="entry name" value="ATPase_NBD"/>
</dbReference>
<dbReference type="GO" id="GO:0005524">
    <property type="term" value="F:ATP binding"/>
    <property type="evidence" value="ECO:0007669"/>
    <property type="project" value="UniProtKB-KW"/>
</dbReference>
<dbReference type="PRINTS" id="PR00301">
    <property type="entry name" value="HEATSHOCK70"/>
</dbReference>
<dbReference type="Proteomes" id="UP000377595">
    <property type="component" value="Unassembled WGS sequence"/>
</dbReference>
<dbReference type="GO" id="GO:0140662">
    <property type="term" value="F:ATP-dependent protein folding chaperone"/>
    <property type="evidence" value="ECO:0007669"/>
    <property type="project" value="InterPro"/>
</dbReference>
<dbReference type="EMBL" id="BLAF01000021">
    <property type="protein sequence ID" value="GES21128.1"/>
    <property type="molecule type" value="Genomic_DNA"/>
</dbReference>